<reference evidence="1" key="1">
    <citation type="submission" date="2011-01" db="EMBL/GenBank/DDBJ databases">
        <authorList>
            <person name="Muzny D."/>
            <person name="Qin X."/>
            <person name="Buhay C."/>
            <person name="Dugan-Rocha S."/>
            <person name="Ding Y."/>
            <person name="Chen G."/>
            <person name="Hawes A."/>
            <person name="Holder M."/>
            <person name="Jhangiani S."/>
            <person name="Johnson A."/>
            <person name="Khan Z."/>
            <person name="Li Z."/>
            <person name="Liu W."/>
            <person name="Liu X."/>
            <person name="Perez L."/>
            <person name="Shen H."/>
            <person name="Wang Q."/>
            <person name="Watt J."/>
            <person name="Xi L."/>
            <person name="Xin Y."/>
            <person name="Zhou J."/>
            <person name="Deng J."/>
            <person name="Jiang H."/>
            <person name="Liu Y."/>
            <person name="Qu J."/>
            <person name="Song X.-Z."/>
            <person name="Zhang L."/>
            <person name="Villasana D."/>
            <person name="Johnson A."/>
            <person name="Liu J."/>
            <person name="Liyanage D."/>
            <person name="Lorensuhewa L."/>
            <person name="Robinson T."/>
            <person name="Song A."/>
            <person name="Song B.-B."/>
            <person name="Dinh H."/>
            <person name="Thornton R."/>
            <person name="Coyle M."/>
            <person name="Francisco L."/>
            <person name="Jackson L."/>
            <person name="Javaid M."/>
            <person name="Korchina V."/>
            <person name="Kovar C."/>
            <person name="Mata R."/>
            <person name="Mathew T."/>
            <person name="Ngo R."/>
            <person name="Nguyen L."/>
            <person name="Nguyen N."/>
            <person name="Okwuonu G."/>
            <person name="Ongeri F."/>
            <person name="Pham C."/>
            <person name="Simmons D."/>
            <person name="Wilczek-Boney K."/>
            <person name="Hale W."/>
            <person name="Jakkamsetti A."/>
            <person name="Pham P."/>
            <person name="Ruth R."/>
            <person name="San Lucas F."/>
            <person name="Warren J."/>
            <person name="Zhang J."/>
            <person name="Zhao Z."/>
            <person name="Zhou C."/>
            <person name="Zhu D."/>
            <person name="Lee S."/>
            <person name="Bess C."/>
            <person name="Blankenburg K."/>
            <person name="Forbes L."/>
            <person name="Fu Q."/>
            <person name="Gubbala S."/>
            <person name="Hirani K."/>
            <person name="Jayaseelan J.C."/>
            <person name="Lara F."/>
            <person name="Munidasa M."/>
            <person name="Palculict T."/>
            <person name="Patil S."/>
            <person name="Pu L.-L."/>
            <person name="Saada N."/>
            <person name="Tang L."/>
            <person name="Weissenberger G."/>
            <person name="Zhu Y."/>
            <person name="Hemphill L."/>
            <person name="Shang Y."/>
            <person name="Youmans B."/>
            <person name="Ayvaz T."/>
            <person name="Ross M."/>
            <person name="Santibanez J."/>
            <person name="Aqrawi P."/>
            <person name="Gross S."/>
            <person name="Joshi V."/>
            <person name="Fowler G."/>
            <person name="Nazareth L."/>
            <person name="Reid J."/>
            <person name="Worley K."/>
            <person name="Petrosino J."/>
            <person name="Highlander S."/>
            <person name="Gibbs R."/>
        </authorList>
    </citation>
    <scope>NUCLEOTIDE SEQUENCE [LARGE SCALE GENOMIC DNA]</scope>
    <source>
        <strain evidence="1">ATCC 33269</strain>
    </source>
</reference>
<gene>
    <name evidence="1" type="ORF">HMPREF0663_12165</name>
</gene>
<organism evidence="1 2">
    <name type="scientific">Hoylesella oralis ATCC 33269</name>
    <dbReference type="NCBI Taxonomy" id="873533"/>
    <lineage>
        <taxon>Bacteria</taxon>
        <taxon>Pseudomonadati</taxon>
        <taxon>Bacteroidota</taxon>
        <taxon>Bacteroidia</taxon>
        <taxon>Bacteroidales</taxon>
        <taxon>Prevotellaceae</taxon>
        <taxon>Hoylesella</taxon>
    </lineage>
</organism>
<sequence>MEDKRHIEVIIKNTYEVIKQVYTKQQERNGNKHKENAGSRIIFPSYNDDKKRTRVSEQELRFIFVEQFNLYCQEEGWDAFYSVETPTKLKKYRFEKGKDPKLRDDGRSASHDLVIHNKEFKRIALIEFKANNPNERAYHKDLFKLEKEPEKMSNHILCYFLQIVETSYENTKKSIKKKCEGWKDEKTIQLCYDLSKGKYIINDLNL</sequence>
<name>E7RS97_9BACT</name>
<dbReference type="STRING" id="28134.SAMN05444288_2236"/>
<proteinExistence type="predicted"/>
<dbReference type="EMBL" id="AEPE02000006">
    <property type="protein sequence ID" value="EFZ36098.1"/>
    <property type="molecule type" value="Genomic_DNA"/>
</dbReference>
<keyword evidence="2" id="KW-1185">Reference proteome</keyword>
<evidence type="ECO:0000313" key="1">
    <source>
        <dbReference type="EMBL" id="EFZ36098.1"/>
    </source>
</evidence>
<dbReference type="HOGENOM" id="CLU_1330953_0_0_10"/>
<evidence type="ECO:0000313" key="2">
    <source>
        <dbReference type="Proteomes" id="UP000005580"/>
    </source>
</evidence>
<dbReference type="RefSeq" id="WP_004370379.1">
    <property type="nucleotide sequence ID" value="NZ_GL833119.1"/>
</dbReference>
<protein>
    <submittedName>
        <fullName evidence="1">Uncharacterized protein</fullName>
    </submittedName>
</protein>
<comment type="caution">
    <text evidence="1">The sequence shown here is derived from an EMBL/GenBank/DDBJ whole genome shotgun (WGS) entry which is preliminary data.</text>
</comment>
<dbReference type="Proteomes" id="UP000005580">
    <property type="component" value="Unassembled WGS sequence"/>
</dbReference>
<accession>E7RS97</accession>
<dbReference type="AlphaFoldDB" id="E7RS97"/>